<evidence type="ECO:0000313" key="1">
    <source>
        <dbReference type="EMBL" id="KMQ85931.1"/>
    </source>
</evidence>
<dbReference type="EMBL" id="LBMM01012907">
    <property type="protein sequence ID" value="KMQ85931.1"/>
    <property type="molecule type" value="Genomic_DNA"/>
</dbReference>
<dbReference type="Proteomes" id="UP000036403">
    <property type="component" value="Unassembled WGS sequence"/>
</dbReference>
<proteinExistence type="predicted"/>
<comment type="caution">
    <text evidence="1">The sequence shown here is derived from an EMBL/GenBank/DDBJ whole genome shotgun (WGS) entry which is preliminary data.</text>
</comment>
<protein>
    <submittedName>
        <fullName evidence="1">Thap domain-containing</fullName>
    </submittedName>
</protein>
<gene>
    <name evidence="1" type="ORF">RF55_15253</name>
</gene>
<evidence type="ECO:0000313" key="2">
    <source>
        <dbReference type="Proteomes" id="UP000036403"/>
    </source>
</evidence>
<accession>A0A0J7K6V9</accession>
<organism evidence="1 2">
    <name type="scientific">Lasius niger</name>
    <name type="common">Black garden ant</name>
    <dbReference type="NCBI Taxonomy" id="67767"/>
    <lineage>
        <taxon>Eukaryota</taxon>
        <taxon>Metazoa</taxon>
        <taxon>Ecdysozoa</taxon>
        <taxon>Arthropoda</taxon>
        <taxon>Hexapoda</taxon>
        <taxon>Insecta</taxon>
        <taxon>Pterygota</taxon>
        <taxon>Neoptera</taxon>
        <taxon>Endopterygota</taxon>
        <taxon>Hymenoptera</taxon>
        <taxon>Apocrita</taxon>
        <taxon>Aculeata</taxon>
        <taxon>Formicoidea</taxon>
        <taxon>Formicidae</taxon>
        <taxon>Formicinae</taxon>
        <taxon>Lasius</taxon>
        <taxon>Lasius</taxon>
    </lineage>
</organism>
<dbReference type="PaxDb" id="67767-A0A0J7K6V9"/>
<sequence length="118" mass="14235">MNVCRRTRVETELKRMNVLLENILKYVKEKQQVSHKPAILPISSLTEMETFETIDDDTYYDVRLYVIINTLKNQRVEFQAQMKETLRTAKERLRSKIRPRKQFVTDVTIRRNMWNDDA</sequence>
<dbReference type="AlphaFoldDB" id="A0A0J7K6V9"/>
<reference evidence="1 2" key="1">
    <citation type="submission" date="2015-04" db="EMBL/GenBank/DDBJ databases">
        <title>Lasius niger genome sequencing.</title>
        <authorList>
            <person name="Konorov E.A."/>
            <person name="Nikitin M.A."/>
            <person name="Kirill M.V."/>
            <person name="Chang P."/>
        </authorList>
    </citation>
    <scope>NUCLEOTIDE SEQUENCE [LARGE SCALE GENOMIC DNA]</scope>
    <source>
        <tissue evidence="1">Whole</tissue>
    </source>
</reference>
<name>A0A0J7K6V9_LASNI</name>
<dbReference type="OrthoDB" id="7553767at2759"/>
<keyword evidence="2" id="KW-1185">Reference proteome</keyword>